<dbReference type="EMBL" id="NRRV01000009">
    <property type="protein sequence ID" value="MBK1630178.1"/>
    <property type="molecule type" value="Genomic_DNA"/>
</dbReference>
<name>A0ABS1CEM8_9GAMM</name>
<protein>
    <submittedName>
        <fullName evidence="2">Uncharacterized protein</fullName>
    </submittedName>
</protein>
<dbReference type="Proteomes" id="UP000748752">
    <property type="component" value="Unassembled WGS sequence"/>
</dbReference>
<organism evidence="2 3">
    <name type="scientific">Thiohalocapsa halophila</name>
    <dbReference type="NCBI Taxonomy" id="69359"/>
    <lineage>
        <taxon>Bacteria</taxon>
        <taxon>Pseudomonadati</taxon>
        <taxon>Pseudomonadota</taxon>
        <taxon>Gammaproteobacteria</taxon>
        <taxon>Chromatiales</taxon>
        <taxon>Chromatiaceae</taxon>
        <taxon>Thiohalocapsa</taxon>
    </lineage>
</organism>
<dbReference type="RefSeq" id="WP_200234774.1">
    <property type="nucleotide sequence ID" value="NZ_NRRV01000009.1"/>
</dbReference>
<evidence type="ECO:0000313" key="2">
    <source>
        <dbReference type="EMBL" id="MBK1630178.1"/>
    </source>
</evidence>
<comment type="caution">
    <text evidence="2">The sequence shown here is derived from an EMBL/GenBank/DDBJ whole genome shotgun (WGS) entry which is preliminary data.</text>
</comment>
<proteinExistence type="predicted"/>
<accession>A0ABS1CEM8</accession>
<feature type="chain" id="PRO_5046308509" evidence="1">
    <location>
        <begin position="23"/>
        <end position="198"/>
    </location>
</feature>
<keyword evidence="3" id="KW-1185">Reference proteome</keyword>
<evidence type="ECO:0000256" key="1">
    <source>
        <dbReference type="SAM" id="SignalP"/>
    </source>
</evidence>
<gene>
    <name evidence="2" type="ORF">CKO31_05355</name>
</gene>
<evidence type="ECO:0000313" key="3">
    <source>
        <dbReference type="Proteomes" id="UP000748752"/>
    </source>
</evidence>
<feature type="signal peptide" evidence="1">
    <location>
        <begin position="1"/>
        <end position="22"/>
    </location>
</feature>
<reference evidence="2 3" key="1">
    <citation type="journal article" date="2020" name="Microorganisms">
        <title>Osmotic Adaptation and Compatible Solute Biosynthesis of Phototrophic Bacteria as Revealed from Genome Analyses.</title>
        <authorList>
            <person name="Imhoff J.F."/>
            <person name="Rahn T."/>
            <person name="Kunzel S."/>
            <person name="Keller A."/>
            <person name="Neulinger S.C."/>
        </authorList>
    </citation>
    <scope>NUCLEOTIDE SEQUENCE [LARGE SCALE GENOMIC DNA]</scope>
    <source>
        <strain evidence="2 3">DSM 6210</strain>
    </source>
</reference>
<keyword evidence="1" id="KW-0732">Signal</keyword>
<sequence>MNRHAFALAAALLPGSMLPVAAADFRVTAVYGSGERLGALVELEGEIKSIRAGDIVGGTAIAAVVPEGVEVEHDGERLLVPLGGGSATRIPRTALARTAQVRLAPLEELVPALKAVEQSLQEVSEGPAAHAAVAQALGLPEQARIVAIRRQDFDGPKEALRKIRKALARRDWPQITVENVEGLHEVYIEPADAGGPMP</sequence>